<dbReference type="AlphaFoldDB" id="A0A0U9HH81"/>
<dbReference type="InterPro" id="IPR004089">
    <property type="entry name" value="MCPsignal_dom"/>
</dbReference>
<evidence type="ECO:0000256" key="2">
    <source>
        <dbReference type="ARBA" id="ARBA00029447"/>
    </source>
</evidence>
<dbReference type="GO" id="GO:0007165">
    <property type="term" value="P:signal transduction"/>
    <property type="evidence" value="ECO:0007669"/>
    <property type="project" value="UniProtKB-KW"/>
</dbReference>
<dbReference type="Pfam" id="PF00672">
    <property type="entry name" value="HAMP"/>
    <property type="match status" value="1"/>
</dbReference>
<keyword evidence="5" id="KW-0812">Transmembrane</keyword>
<name>A0A0U9HH81_9FIRM</name>
<evidence type="ECO:0000256" key="1">
    <source>
        <dbReference type="ARBA" id="ARBA00023224"/>
    </source>
</evidence>
<dbReference type="PANTHER" id="PTHR32089">
    <property type="entry name" value="METHYL-ACCEPTING CHEMOTAXIS PROTEIN MCPB"/>
    <property type="match status" value="1"/>
</dbReference>
<dbReference type="RefSeq" id="WP_059033521.1">
    <property type="nucleotide sequence ID" value="NZ_DF977003.1"/>
</dbReference>
<dbReference type="PROSITE" id="PS50885">
    <property type="entry name" value="HAMP"/>
    <property type="match status" value="1"/>
</dbReference>
<organism evidence="8">
    <name type="scientific">Tepidanaerobacter syntrophicus</name>
    <dbReference type="NCBI Taxonomy" id="224999"/>
    <lineage>
        <taxon>Bacteria</taxon>
        <taxon>Bacillati</taxon>
        <taxon>Bacillota</taxon>
        <taxon>Clostridia</taxon>
        <taxon>Thermosediminibacterales</taxon>
        <taxon>Tepidanaerobacteraceae</taxon>
        <taxon>Tepidanaerobacter</taxon>
    </lineage>
</organism>
<dbReference type="STRING" id="224999.GCA_001485475_01930"/>
<evidence type="ECO:0000256" key="4">
    <source>
        <dbReference type="SAM" id="Coils"/>
    </source>
</evidence>
<dbReference type="InterPro" id="IPR003660">
    <property type="entry name" value="HAMP_dom"/>
</dbReference>
<feature type="transmembrane region" description="Helical" evidence="5">
    <location>
        <begin position="200"/>
        <end position="219"/>
    </location>
</feature>
<evidence type="ECO:0000259" key="7">
    <source>
        <dbReference type="PROSITE" id="PS50885"/>
    </source>
</evidence>
<feature type="domain" description="HAMP" evidence="7">
    <location>
        <begin position="221"/>
        <end position="276"/>
    </location>
</feature>
<evidence type="ECO:0000313" key="8">
    <source>
        <dbReference type="EMBL" id="GAQ25894.1"/>
    </source>
</evidence>
<dbReference type="SMART" id="SM00283">
    <property type="entry name" value="MA"/>
    <property type="match status" value="1"/>
</dbReference>
<dbReference type="Pfam" id="PF00015">
    <property type="entry name" value="MCPsignal"/>
    <property type="match status" value="1"/>
</dbReference>
<feature type="transmembrane region" description="Helical" evidence="5">
    <location>
        <begin position="13"/>
        <end position="35"/>
    </location>
</feature>
<reference evidence="8" key="1">
    <citation type="journal article" date="2016" name="Genome Announc.">
        <title>Draft Genome Sequence of the Syntrophic Lactate-Degrading Bacterium Tepidanaerobacter syntrophicus JLT.</title>
        <authorList>
            <person name="Matsuura N."/>
            <person name="Ohashi A."/>
            <person name="Tourlousse D.M."/>
            <person name="Sekiguchi Y."/>
        </authorList>
    </citation>
    <scope>NUCLEOTIDE SEQUENCE [LARGE SCALE GENOMIC DNA]</scope>
    <source>
        <strain evidence="8">JL</strain>
    </source>
</reference>
<dbReference type="Gene3D" id="1.10.287.950">
    <property type="entry name" value="Methyl-accepting chemotaxis protein"/>
    <property type="match status" value="1"/>
</dbReference>
<keyword evidence="1 3" id="KW-0807">Transducer</keyword>
<protein>
    <submittedName>
        <fullName evidence="8">Methyl-accepting chemotaxis protein</fullName>
    </submittedName>
</protein>
<dbReference type="InterPro" id="IPR024478">
    <property type="entry name" value="HlyB_4HB_MCP"/>
</dbReference>
<dbReference type="EMBL" id="DF977003">
    <property type="protein sequence ID" value="GAQ25894.1"/>
    <property type="molecule type" value="Genomic_DNA"/>
</dbReference>
<dbReference type="PROSITE" id="PS50111">
    <property type="entry name" value="CHEMOTAXIS_TRANSDUC_2"/>
    <property type="match status" value="1"/>
</dbReference>
<sequence length="582" mass="63754">MKWFYNLNTGIKILIFGIIMCLFILGTDWFGLLQLGAINSNVDTMYEWMLIPITNIEDANVAFSEIYANGLSMAVENETDAKSKIQENLNTAEEIIKNYTDTYLLSIDPATVDMLTKAGRQDILETEATSVNSLSTQMPKLKSVLETYYQSPDLTIWKNKAAPLIDEMRTDMENLVAINKDAASILAKESFNKYNATRNLVLMMMAFSFVIVLILTWFISRSITNPLIAATKLAEVIATGDLSVNVPEKFLDRKDDIGKLVKAFDLMIRNTRNMVSQVLSDAEEMSAESEELSATVEEVASQIETINTGTVQIAEGMEETSSSAEEINASTQVILGATEGLVEKAQEGSKAADQIEKRANEMKNSAIQSKNEAESIYSEKQDEIIKAIEEGKVVEEISKMADDISQIADQTNLLALNAAIESARVGEAGRGFAVVAEEVRKLAEQSASSVANIQKIIEKVQRAFKNLSGSANGILDFIDEKVKTDYNAFADMGGQYLADAKMVKQLTHQFLTSTQEVKVSVEEISKAIENVSATTEEGAAGSSQIAESVSQTAAAIDNVAKVAENLAHLAERLNEAVQKFKI</sequence>
<dbReference type="CDD" id="cd06225">
    <property type="entry name" value="HAMP"/>
    <property type="match status" value="1"/>
</dbReference>
<dbReference type="PANTHER" id="PTHR32089:SF112">
    <property type="entry name" value="LYSOZYME-LIKE PROTEIN-RELATED"/>
    <property type="match status" value="1"/>
</dbReference>
<dbReference type="SMART" id="SM00304">
    <property type="entry name" value="HAMP"/>
    <property type="match status" value="2"/>
</dbReference>
<gene>
    <name evidence="8" type="ORF">TSYNT_9144</name>
</gene>
<accession>A0A0U9HH81</accession>
<proteinExistence type="inferred from homology"/>
<dbReference type="OrthoDB" id="13222at2"/>
<evidence type="ECO:0000256" key="5">
    <source>
        <dbReference type="SAM" id="Phobius"/>
    </source>
</evidence>
<feature type="coiled-coil region" evidence="4">
    <location>
        <begin position="75"/>
        <end position="102"/>
    </location>
</feature>
<dbReference type="Pfam" id="PF12729">
    <property type="entry name" value="4HB_MCP_1"/>
    <property type="match status" value="1"/>
</dbReference>
<evidence type="ECO:0000313" key="9">
    <source>
        <dbReference type="Proteomes" id="UP000062160"/>
    </source>
</evidence>
<keyword evidence="4" id="KW-0175">Coiled coil</keyword>
<evidence type="ECO:0000259" key="6">
    <source>
        <dbReference type="PROSITE" id="PS50111"/>
    </source>
</evidence>
<keyword evidence="5" id="KW-0472">Membrane</keyword>
<keyword evidence="5" id="KW-1133">Transmembrane helix</keyword>
<dbReference type="GO" id="GO:0016020">
    <property type="term" value="C:membrane"/>
    <property type="evidence" value="ECO:0007669"/>
    <property type="project" value="InterPro"/>
</dbReference>
<keyword evidence="9" id="KW-1185">Reference proteome</keyword>
<comment type="similarity">
    <text evidence="2">Belongs to the methyl-accepting chemotaxis (MCP) protein family.</text>
</comment>
<dbReference type="SUPFAM" id="SSF58104">
    <property type="entry name" value="Methyl-accepting chemotaxis protein (MCP) signaling domain"/>
    <property type="match status" value="1"/>
</dbReference>
<dbReference type="Proteomes" id="UP000062160">
    <property type="component" value="Unassembled WGS sequence"/>
</dbReference>
<feature type="domain" description="Methyl-accepting transducer" evidence="6">
    <location>
        <begin position="288"/>
        <end position="567"/>
    </location>
</feature>
<evidence type="ECO:0000256" key="3">
    <source>
        <dbReference type="PROSITE-ProRule" id="PRU00284"/>
    </source>
</evidence>
<feature type="coiled-coil region" evidence="4">
    <location>
        <begin position="352"/>
        <end position="390"/>
    </location>
</feature>